<proteinExistence type="predicted"/>
<gene>
    <name evidence="2" type="ORF">ECRASSUSDP1_LOCUS15116</name>
</gene>
<reference evidence="2" key="1">
    <citation type="submission" date="2023-07" db="EMBL/GenBank/DDBJ databases">
        <authorList>
            <consortium name="AG Swart"/>
            <person name="Singh M."/>
            <person name="Singh A."/>
            <person name="Seah K."/>
            <person name="Emmerich C."/>
        </authorList>
    </citation>
    <scope>NUCLEOTIDE SEQUENCE</scope>
    <source>
        <strain evidence="2">DP1</strain>
    </source>
</reference>
<evidence type="ECO:0000313" key="2">
    <source>
        <dbReference type="EMBL" id="CAI2373768.1"/>
    </source>
</evidence>
<comment type="caution">
    <text evidence="2">The sequence shown here is derived from an EMBL/GenBank/DDBJ whole genome shotgun (WGS) entry which is preliminary data.</text>
</comment>
<sequence length="351" mass="40140">MIELSKSISQTQNSVLDPKESSKSLLKHHVLPKLPPLHSDGEDSSSLKKSDKSSDKPSPFEIPPEKLDVKLHIQRRTNPISLAQSTSVSPERMVRKHFQKPSLGSSLSANLKKKYSKKNNVAASYTPQIKQLKSKKLIKKPKISKERLKNSRHSTQNSEFLIYKNSNAKINRASFSVSKRMRGSFSSLKERKIKTRNSCMKDRSHQSSNSRDIHRSKFLKYNKTINTNTSSRKIKHRRAGTSFYGQTMNLGNSTSGFTKPNKPHKREKLKLSKEIMRRLKMRSSNSSQVPGFMDKISVERSRKEKFDPYITQDLVKIGKMTSKKLGKAKDFPLPISMTSKKLKKTIQSRLR</sequence>
<feature type="compositionally biased region" description="Polar residues" evidence="1">
    <location>
        <begin position="244"/>
        <end position="258"/>
    </location>
</feature>
<organism evidence="2 3">
    <name type="scientific">Euplotes crassus</name>
    <dbReference type="NCBI Taxonomy" id="5936"/>
    <lineage>
        <taxon>Eukaryota</taxon>
        <taxon>Sar</taxon>
        <taxon>Alveolata</taxon>
        <taxon>Ciliophora</taxon>
        <taxon>Intramacronucleata</taxon>
        <taxon>Spirotrichea</taxon>
        <taxon>Hypotrichia</taxon>
        <taxon>Euplotida</taxon>
        <taxon>Euplotidae</taxon>
        <taxon>Moneuplotes</taxon>
    </lineage>
</organism>
<feature type="region of interest" description="Disordered" evidence="1">
    <location>
        <begin position="1"/>
        <end position="69"/>
    </location>
</feature>
<dbReference type="Proteomes" id="UP001295684">
    <property type="component" value="Unassembled WGS sequence"/>
</dbReference>
<accession>A0AAD1XJF1</accession>
<evidence type="ECO:0000256" key="1">
    <source>
        <dbReference type="SAM" id="MobiDB-lite"/>
    </source>
</evidence>
<evidence type="ECO:0000313" key="3">
    <source>
        <dbReference type="Proteomes" id="UP001295684"/>
    </source>
</evidence>
<name>A0AAD1XJF1_EUPCR</name>
<feature type="compositionally biased region" description="Basic and acidic residues" evidence="1">
    <location>
        <begin position="39"/>
        <end position="55"/>
    </location>
</feature>
<dbReference type="AlphaFoldDB" id="A0AAD1XJF1"/>
<keyword evidence="3" id="KW-1185">Reference proteome</keyword>
<feature type="region of interest" description="Disordered" evidence="1">
    <location>
        <begin position="244"/>
        <end position="266"/>
    </location>
</feature>
<feature type="compositionally biased region" description="Polar residues" evidence="1">
    <location>
        <begin position="1"/>
        <end position="15"/>
    </location>
</feature>
<protein>
    <submittedName>
        <fullName evidence="2">Uncharacterized protein</fullName>
    </submittedName>
</protein>
<dbReference type="EMBL" id="CAMPGE010015126">
    <property type="protein sequence ID" value="CAI2373768.1"/>
    <property type="molecule type" value="Genomic_DNA"/>
</dbReference>